<evidence type="ECO:0000313" key="1">
    <source>
        <dbReference type="EMBL" id="MCS0608744.1"/>
    </source>
</evidence>
<keyword evidence="2" id="KW-1185">Reference proteome</keyword>
<accession>A0ABT2BJR8</accession>
<proteinExistence type="predicted"/>
<gene>
    <name evidence="1" type="ORF">NX773_11265</name>
</gene>
<comment type="caution">
    <text evidence="1">The sequence shown here is derived from an EMBL/GenBank/DDBJ whole genome shotgun (WGS) entry which is preliminary data.</text>
</comment>
<protein>
    <submittedName>
        <fullName evidence="1">YkgJ family cysteine cluster protein</fullName>
    </submittedName>
</protein>
<dbReference type="Proteomes" id="UP001205861">
    <property type="component" value="Unassembled WGS sequence"/>
</dbReference>
<dbReference type="EMBL" id="JANUGV010000002">
    <property type="protein sequence ID" value="MCS0608744.1"/>
    <property type="molecule type" value="Genomic_DNA"/>
</dbReference>
<reference evidence="1 2" key="1">
    <citation type="submission" date="2022-08" db="EMBL/GenBank/DDBJ databases">
        <title>Reclassification of Massilia species as members of the genera Telluria, Duganella, Pseudoduganella, Mokoshia gen. nov. and Zemynaea gen. nov. using orthogonal and non-orthogonal genome-based approaches.</title>
        <authorList>
            <person name="Bowman J.P."/>
        </authorList>
    </citation>
    <scope>NUCLEOTIDE SEQUENCE [LARGE SCALE GENOMIC DNA]</scope>
    <source>
        <strain evidence="1 2">JCM 31607</strain>
    </source>
</reference>
<dbReference type="Pfam" id="PF03692">
    <property type="entry name" value="CxxCxxCC"/>
    <property type="match status" value="1"/>
</dbReference>
<dbReference type="RefSeq" id="WP_258856414.1">
    <property type="nucleotide sequence ID" value="NZ_JANUGV010000002.1"/>
</dbReference>
<dbReference type="InterPro" id="IPR005358">
    <property type="entry name" value="Puta_zinc/iron-chelating_dom"/>
</dbReference>
<sequence>MSNQADNPCLSCGACCMTYRVSFYWAEADERGLPSSMVEHVTPHISCMAGTNASSPRCVALGAGTGGPMACGVYQQRPGPCREVQPGDDKCQRARARHGLAPLDGAI</sequence>
<evidence type="ECO:0000313" key="2">
    <source>
        <dbReference type="Proteomes" id="UP001205861"/>
    </source>
</evidence>
<organism evidence="1 2">
    <name type="scientific">Massilia solisilvae</name>
    <dbReference type="NCBI Taxonomy" id="1811225"/>
    <lineage>
        <taxon>Bacteria</taxon>
        <taxon>Pseudomonadati</taxon>
        <taxon>Pseudomonadota</taxon>
        <taxon>Betaproteobacteria</taxon>
        <taxon>Burkholderiales</taxon>
        <taxon>Oxalobacteraceae</taxon>
        <taxon>Telluria group</taxon>
        <taxon>Massilia</taxon>
    </lineage>
</organism>
<name>A0ABT2BJR8_9BURK</name>